<dbReference type="AlphaFoldDB" id="A0A0P7D792"/>
<dbReference type="Proteomes" id="UP000050378">
    <property type="component" value="Unassembled WGS sequence"/>
</dbReference>
<dbReference type="RefSeq" id="WP_054552152.1">
    <property type="nucleotide sequence ID" value="NZ_JAQPZS010000005.1"/>
</dbReference>
<protein>
    <recommendedName>
        <fullName evidence="1">DUF6881 domain-containing protein</fullName>
    </recommendedName>
</protein>
<dbReference type="EMBL" id="LJTC01000003">
    <property type="protein sequence ID" value="KPM84492.1"/>
    <property type="molecule type" value="Genomic_DNA"/>
</dbReference>
<evidence type="ECO:0000259" key="1">
    <source>
        <dbReference type="Pfam" id="PF21812"/>
    </source>
</evidence>
<evidence type="ECO:0000313" key="4">
    <source>
        <dbReference type="Proteomes" id="UP000050378"/>
    </source>
</evidence>
<reference evidence="2 4" key="1">
    <citation type="submission" date="2015-09" db="EMBL/GenBank/DDBJ databases">
        <title>Draft Genome Sequence of Pseudoalteromonas lipolytica UCD-48B.</title>
        <authorList>
            <person name="Krusor M."/>
            <person name="Coil D.A."/>
            <person name="Lang J.M."/>
            <person name="Eisen J.A."/>
            <person name="Alexiev A."/>
        </authorList>
    </citation>
    <scope>NUCLEOTIDE SEQUENCE [LARGE SCALE GENOMIC DNA]</scope>
    <source>
        <strain evidence="2 4">UCD-48B</strain>
    </source>
</reference>
<evidence type="ECO:0000313" key="2">
    <source>
        <dbReference type="EMBL" id="KPM84492.1"/>
    </source>
</evidence>
<accession>A0A0P7D792</accession>
<reference evidence="3 5" key="2">
    <citation type="submission" date="2023-01" db="EMBL/GenBank/DDBJ databases">
        <title>Trichodesmium-associated heterotrophic epibiont bacteria.</title>
        <authorList>
            <person name="Cleveland C.S."/>
            <person name="Webb E.A."/>
        </authorList>
    </citation>
    <scope>NUCLEOTIDE SEQUENCE [LARGE SCALE GENOMIC DNA]</scope>
    <source>
        <strain evidence="3 5">USCH2</strain>
    </source>
</reference>
<organism evidence="2 4">
    <name type="scientific">Pseudoalteromonas lipolytica</name>
    <dbReference type="NCBI Taxonomy" id="570156"/>
    <lineage>
        <taxon>Bacteria</taxon>
        <taxon>Pseudomonadati</taxon>
        <taxon>Pseudomonadota</taxon>
        <taxon>Gammaproteobacteria</taxon>
        <taxon>Alteromonadales</taxon>
        <taxon>Pseudoalteromonadaceae</taxon>
        <taxon>Pseudoalteromonas</taxon>
    </lineage>
</organism>
<dbReference type="OrthoDB" id="288554at2"/>
<dbReference type="Pfam" id="PF21812">
    <property type="entry name" value="DUF6881"/>
    <property type="match status" value="1"/>
</dbReference>
<evidence type="ECO:0000313" key="3">
    <source>
        <dbReference type="EMBL" id="MEJ6495760.1"/>
    </source>
</evidence>
<dbReference type="EMBL" id="JAQPZS010000005">
    <property type="protein sequence ID" value="MEJ6495760.1"/>
    <property type="molecule type" value="Genomic_DNA"/>
</dbReference>
<gene>
    <name evidence="2" type="ORF">AOG27_06255</name>
    <name evidence="3" type="ORF">PQI24_06940</name>
</gene>
<feature type="domain" description="DUF6881" evidence="1">
    <location>
        <begin position="2"/>
        <end position="88"/>
    </location>
</feature>
<keyword evidence="5" id="KW-1185">Reference proteome</keyword>
<sequence>MKYIDVTWNHESSVYPIRLVSEVGADNFEIRKLEFFSDGTVGIATSNQSSKTTLLGTDVVPSIEEINSDPLFFAKVITQQEFDKLWEIHVVNGI</sequence>
<dbReference type="Proteomes" id="UP001377972">
    <property type="component" value="Unassembled WGS sequence"/>
</dbReference>
<dbReference type="InterPro" id="IPR049248">
    <property type="entry name" value="DUF6881"/>
</dbReference>
<comment type="caution">
    <text evidence="2">The sequence shown here is derived from an EMBL/GenBank/DDBJ whole genome shotgun (WGS) entry which is preliminary data.</text>
</comment>
<evidence type="ECO:0000313" key="5">
    <source>
        <dbReference type="Proteomes" id="UP001377972"/>
    </source>
</evidence>
<dbReference type="PATRIC" id="fig|570156.3.peg.2243"/>
<proteinExistence type="predicted"/>
<name>A0A0P7D792_9GAMM</name>